<feature type="coiled-coil region" evidence="1">
    <location>
        <begin position="1034"/>
        <end position="1082"/>
    </location>
</feature>
<organism evidence="3 4">
    <name type="scientific">Chlamydomonas reinhardtii</name>
    <name type="common">Chlamydomonas smithii</name>
    <dbReference type="NCBI Taxonomy" id="3055"/>
    <lineage>
        <taxon>Eukaryota</taxon>
        <taxon>Viridiplantae</taxon>
        <taxon>Chlorophyta</taxon>
        <taxon>core chlorophytes</taxon>
        <taxon>Chlorophyceae</taxon>
        <taxon>CS clade</taxon>
        <taxon>Chlamydomonadales</taxon>
        <taxon>Chlamydomonadaceae</taxon>
        <taxon>Chlamydomonas</taxon>
    </lineage>
</organism>
<keyword evidence="1" id="KW-0175">Coiled coil</keyword>
<dbReference type="InParanoid" id="A0A2K3CPW8"/>
<feature type="compositionally biased region" description="Low complexity" evidence="2">
    <location>
        <begin position="1427"/>
        <end position="1436"/>
    </location>
</feature>
<feature type="region of interest" description="Disordered" evidence="2">
    <location>
        <begin position="1"/>
        <end position="54"/>
    </location>
</feature>
<feature type="coiled-coil region" evidence="1">
    <location>
        <begin position="674"/>
        <end position="819"/>
    </location>
</feature>
<evidence type="ECO:0000313" key="4">
    <source>
        <dbReference type="Proteomes" id="UP000006906"/>
    </source>
</evidence>
<dbReference type="GeneID" id="5725999"/>
<feature type="compositionally biased region" description="Low complexity" evidence="2">
    <location>
        <begin position="34"/>
        <end position="45"/>
    </location>
</feature>
<dbReference type="ExpressionAtlas" id="A0A2K3CPW8">
    <property type="expression patterns" value="baseline"/>
</dbReference>
<feature type="compositionally biased region" description="Polar residues" evidence="2">
    <location>
        <begin position="129"/>
        <end position="144"/>
    </location>
</feature>
<feature type="region of interest" description="Disordered" evidence="2">
    <location>
        <begin position="395"/>
        <end position="436"/>
    </location>
</feature>
<feature type="coiled-coil region" evidence="1">
    <location>
        <begin position="845"/>
        <end position="939"/>
    </location>
</feature>
<feature type="coiled-coil region" evidence="1">
    <location>
        <begin position="1150"/>
        <end position="1191"/>
    </location>
</feature>
<dbReference type="PANTHER" id="PTHR45615:SF66">
    <property type="entry name" value="CARD DOMAIN-CONTAINING PROTEIN"/>
    <property type="match status" value="1"/>
</dbReference>
<feature type="compositionally biased region" description="Low complexity" evidence="2">
    <location>
        <begin position="589"/>
        <end position="605"/>
    </location>
</feature>
<keyword evidence="4" id="KW-1185">Reference proteome</keyword>
<dbReference type="PANTHER" id="PTHR45615">
    <property type="entry name" value="MYOSIN HEAVY CHAIN, NON-MUSCLE"/>
    <property type="match status" value="1"/>
</dbReference>
<feature type="region of interest" description="Disordered" evidence="2">
    <location>
        <begin position="286"/>
        <end position="308"/>
    </location>
</feature>
<feature type="region of interest" description="Disordered" evidence="2">
    <location>
        <begin position="127"/>
        <end position="160"/>
    </location>
</feature>
<dbReference type="Proteomes" id="UP000006906">
    <property type="component" value="Chromosome 17"/>
</dbReference>
<feature type="compositionally biased region" description="Low complexity" evidence="2">
    <location>
        <begin position="1347"/>
        <end position="1365"/>
    </location>
</feature>
<dbReference type="KEGG" id="cre:CHLRE_17g714700v5"/>
<proteinExistence type="predicted"/>
<dbReference type="STRING" id="3055.A0A2K3CPW8"/>
<evidence type="ECO:0000256" key="2">
    <source>
        <dbReference type="SAM" id="MobiDB-lite"/>
    </source>
</evidence>
<feature type="compositionally biased region" description="Low complexity" evidence="2">
    <location>
        <begin position="487"/>
        <end position="498"/>
    </location>
</feature>
<feature type="compositionally biased region" description="Polar residues" evidence="2">
    <location>
        <begin position="1447"/>
        <end position="1457"/>
    </location>
</feature>
<feature type="compositionally biased region" description="Polar residues" evidence="2">
    <location>
        <begin position="1367"/>
        <end position="1381"/>
    </location>
</feature>
<feature type="coiled-coil region" evidence="1">
    <location>
        <begin position="611"/>
        <end position="645"/>
    </location>
</feature>
<gene>
    <name evidence="3" type="ORF">CHLRE_17g714700v5</name>
</gene>
<protein>
    <submittedName>
        <fullName evidence="3">Uncharacterized protein</fullName>
    </submittedName>
</protein>
<dbReference type="OMA" id="NVQDERI"/>
<feature type="compositionally biased region" description="Polar residues" evidence="2">
    <location>
        <begin position="1"/>
        <end position="13"/>
    </location>
</feature>
<feature type="region of interest" description="Disordered" evidence="2">
    <location>
        <begin position="477"/>
        <end position="498"/>
    </location>
</feature>
<evidence type="ECO:0000256" key="1">
    <source>
        <dbReference type="SAM" id="Coils"/>
    </source>
</evidence>
<dbReference type="RefSeq" id="XP_042914597.1">
    <property type="nucleotide sequence ID" value="XM_043072138.1"/>
</dbReference>
<sequence>MSSNSNKKQSAVPSGSLGLGPAALKKSNNVPEAGPGSPTSPSRRSNVLRSPYLVKPGTLQIHGQAANPLTSSLTVTGASTGTTTSVGNSSVTQALQLYQPAPSRLVANAPASPSRDSHDRYRSAIHGQSALSQSSGPGTPTRQHATAHAPPLGSATSCPLPAHAAGTAPAGAPAAGGAAPAVSAVAGGESDLQLLKDQVMKLQKALESLSGPSPLIDSNAGGSGPAGGPARTLSGSGMNLAAIAVPALHAALWSAGGVWGGGSNSSVGSASSSSIGSVASFRSTSSATSTATGGSNNTNTSSGSYGGPTSSNPLAAWAATAGSGSAGLDALLQAGVPPSPQQQQQQQIVSAQDAMLIAARAKLLDLFIRKAHQLLLESAPELLLPISMLGGTGSGNARDGADDGAAGAAAAGGRPPLPPGAASRPASGMSPGASAARNSNAAASAAASPIPASRIMSAPPAPGGVGAAFADGARSGCGTESGGVGASGPATASSSTSGGLGATPTLVSLPALPADLSPAGVLVAASRRLGQLAAVVTGRDARGAAAELALADTRAKLESALSDNTLLRNALAELQANTARPQSRGNMRAESSARPPSAPVAAPDPSLLRTISSLTTELGAAKARADAAQKRLDASEAGREELRKHLADALAAGKRPPSTAAGVQVSLGPDPSVAADLEVQRAAAEAAQAALKELRARAAKLEAEAAEARALRGQREELLGRVSELKAAADVAEAERRRLAASLADAGRGAAAASEAKAEAEALRRQLEAERRKVAEAAKSADFAASDWRSSLDRARSKIEDLESKLHEAEAKAKVAATAAAGELRGFKAKLLEAEAAAVRQADAMRRSEVALAKAQEEAKRAAGDAEALRRRLGSAEAAAAAAQKEAAAAVEAGDRKRAEHAAKISHLTEEVKQLREELRAVQAEAEAARALAARWEADATALHAEKLEAAGRLNRSQLDLEAERQRLAAEVAATVKQREELLADANAVKALGTLTQAKTLRLDIGGGALAAAASAAAGGAGGSRPMTADPAAHMRLSNLVKDQQQQLADLQDALAAREQRCGELQVALTAAQQACEAAEAKAEARDAAAVSSQGATAEREAVLARQLQELQATFDAQTAMVTRLKTQFDELGSHCESVKAHNTELHKMAERLQRDAGVAAAEVRELRQQLEAASQQLAEERTARQRLADQVGALAQQREAADADAATYEAQHRGDCSRMEELQAALLLATQKLAGAERTINVQDERIALLQSRLRTLLDICAALGPPAQQLLPDWAADLSDTAASASGGGTPMLTSPRASAAAASLQLPPLGTAGAGGGAALGSMVEDMISRVMADAAYRNGNGNGAGASAKAPPAARSSGAARVTSASPSRSAQANQPQQGGGSGMVVLLRPSSASPVGRVQEHATSPLPTYGNRANGAGVSGHTAGSGWTSGFTGSGSSGPSARPQSAWVQRNGSMGHGHGNALVPSSAAVAGGGSAAASALMRRVNSGSNAAGGNANLYGLQLLAEADALVGAAAAAAAATGGRPSYGSIAENESGHGPLSRPYSAAVTPSAYGGSGGWAATGARAARPGTAVSKRTVLLLSTSSASGGAALEEALALDDDWQPV</sequence>
<feature type="region of interest" description="Disordered" evidence="2">
    <location>
        <begin position="211"/>
        <end position="230"/>
    </location>
</feature>
<evidence type="ECO:0000313" key="3">
    <source>
        <dbReference type="EMBL" id="PNW70313.1"/>
    </source>
</evidence>
<feature type="region of interest" description="Disordered" evidence="2">
    <location>
        <begin position="575"/>
        <end position="605"/>
    </location>
</feature>
<dbReference type="OrthoDB" id="549968at2759"/>
<accession>A0A2K3CPW8</accession>
<dbReference type="EMBL" id="CM008978">
    <property type="protein sequence ID" value="PNW70313.1"/>
    <property type="molecule type" value="Genomic_DNA"/>
</dbReference>
<feature type="region of interest" description="Disordered" evidence="2">
    <location>
        <begin position="1347"/>
        <end position="1465"/>
    </location>
</feature>
<name>A0A2K3CPW8_CHLRE</name>
<feature type="compositionally biased region" description="Polar residues" evidence="2">
    <location>
        <begin position="575"/>
        <end position="585"/>
    </location>
</feature>
<dbReference type="Gramene" id="PNW70313">
    <property type="protein sequence ID" value="PNW70313"/>
    <property type="gene ID" value="CHLRE_17g714700v5"/>
</dbReference>
<reference evidence="3 4" key="1">
    <citation type="journal article" date="2007" name="Science">
        <title>The Chlamydomonas genome reveals the evolution of key animal and plant functions.</title>
        <authorList>
            <person name="Merchant S.S."/>
            <person name="Prochnik S.E."/>
            <person name="Vallon O."/>
            <person name="Harris E.H."/>
            <person name="Karpowicz S.J."/>
            <person name="Witman G.B."/>
            <person name="Terry A."/>
            <person name="Salamov A."/>
            <person name="Fritz-Laylin L.K."/>
            <person name="Marechal-Drouard L."/>
            <person name="Marshall W.F."/>
            <person name="Qu L.H."/>
            <person name="Nelson D.R."/>
            <person name="Sanderfoot A.A."/>
            <person name="Spalding M.H."/>
            <person name="Kapitonov V.V."/>
            <person name="Ren Q."/>
            <person name="Ferris P."/>
            <person name="Lindquist E."/>
            <person name="Shapiro H."/>
            <person name="Lucas S.M."/>
            <person name="Grimwood J."/>
            <person name="Schmutz J."/>
            <person name="Cardol P."/>
            <person name="Cerutti H."/>
            <person name="Chanfreau G."/>
            <person name="Chen C.L."/>
            <person name="Cognat V."/>
            <person name="Croft M.T."/>
            <person name="Dent R."/>
            <person name="Dutcher S."/>
            <person name="Fernandez E."/>
            <person name="Fukuzawa H."/>
            <person name="Gonzalez-Ballester D."/>
            <person name="Gonzalez-Halphen D."/>
            <person name="Hallmann A."/>
            <person name="Hanikenne M."/>
            <person name="Hippler M."/>
            <person name="Inwood W."/>
            <person name="Jabbari K."/>
            <person name="Kalanon M."/>
            <person name="Kuras R."/>
            <person name="Lefebvre P.A."/>
            <person name="Lemaire S.D."/>
            <person name="Lobanov A.V."/>
            <person name="Lohr M."/>
            <person name="Manuell A."/>
            <person name="Meier I."/>
            <person name="Mets L."/>
            <person name="Mittag M."/>
            <person name="Mittelmeier T."/>
            <person name="Moroney J.V."/>
            <person name="Moseley J."/>
            <person name="Napoli C."/>
            <person name="Nedelcu A.M."/>
            <person name="Niyogi K."/>
            <person name="Novoselov S.V."/>
            <person name="Paulsen I.T."/>
            <person name="Pazour G."/>
            <person name="Purton S."/>
            <person name="Ral J.P."/>
            <person name="Riano-Pachon D.M."/>
            <person name="Riekhof W."/>
            <person name="Rymarquis L."/>
            <person name="Schroda M."/>
            <person name="Stern D."/>
            <person name="Umen J."/>
            <person name="Willows R."/>
            <person name="Wilson N."/>
            <person name="Zimmer S.L."/>
            <person name="Allmer J."/>
            <person name="Balk J."/>
            <person name="Bisova K."/>
            <person name="Chen C.J."/>
            <person name="Elias M."/>
            <person name="Gendler K."/>
            <person name="Hauser C."/>
            <person name="Lamb M.R."/>
            <person name="Ledford H."/>
            <person name="Long J.C."/>
            <person name="Minagawa J."/>
            <person name="Page M.D."/>
            <person name="Pan J."/>
            <person name="Pootakham W."/>
            <person name="Roje S."/>
            <person name="Rose A."/>
            <person name="Stahlberg E."/>
            <person name="Terauchi A.M."/>
            <person name="Yang P."/>
            <person name="Ball S."/>
            <person name="Bowler C."/>
            <person name="Dieckmann C.L."/>
            <person name="Gladyshev V.N."/>
            <person name="Green P."/>
            <person name="Jorgensen R."/>
            <person name="Mayfield S."/>
            <person name="Mueller-Roeber B."/>
            <person name="Rajamani S."/>
            <person name="Sayre R.T."/>
            <person name="Brokstein P."/>
            <person name="Dubchak I."/>
            <person name="Goodstein D."/>
            <person name="Hornick L."/>
            <person name="Huang Y.W."/>
            <person name="Jhaveri J."/>
            <person name="Luo Y."/>
            <person name="Martinez D."/>
            <person name="Ngau W.C."/>
            <person name="Otillar B."/>
            <person name="Poliakov A."/>
            <person name="Porter A."/>
            <person name="Szajkowski L."/>
            <person name="Werner G."/>
            <person name="Zhou K."/>
            <person name="Grigoriev I.V."/>
            <person name="Rokhsar D.S."/>
            <person name="Grossman A.R."/>
        </authorList>
    </citation>
    <scope>NUCLEOTIDE SEQUENCE [LARGE SCALE GENOMIC DNA]</scope>
    <source>
        <strain evidence="4">CC-503</strain>
    </source>
</reference>